<dbReference type="PRINTS" id="PR00474">
    <property type="entry name" value="GLU5KINASE"/>
</dbReference>
<dbReference type="PROSITE" id="PS00902">
    <property type="entry name" value="GLUTAMATE_5_KINASE"/>
    <property type="match status" value="1"/>
</dbReference>
<dbReference type="GO" id="GO:0003723">
    <property type="term" value="F:RNA binding"/>
    <property type="evidence" value="ECO:0007669"/>
    <property type="project" value="InterPro"/>
</dbReference>
<dbReference type="Pfam" id="PF00696">
    <property type="entry name" value="AA_kinase"/>
    <property type="match status" value="1"/>
</dbReference>
<keyword evidence="6" id="KW-0418">Kinase</keyword>
<dbReference type="PROSITE" id="PS50890">
    <property type="entry name" value="PUA"/>
    <property type="match status" value="1"/>
</dbReference>
<dbReference type="Gene3D" id="3.40.1160.10">
    <property type="entry name" value="Acetylglutamate kinase-like"/>
    <property type="match status" value="1"/>
</dbReference>
<evidence type="ECO:0000256" key="5">
    <source>
        <dbReference type="ARBA" id="ARBA00022741"/>
    </source>
</evidence>
<keyword evidence="4" id="KW-0808">Transferase</keyword>
<dbReference type="SMART" id="SM00359">
    <property type="entry name" value="PUA"/>
    <property type="match status" value="1"/>
</dbReference>
<dbReference type="InterPro" id="IPR001057">
    <property type="entry name" value="Glu/AcGlu_kinase"/>
</dbReference>
<keyword evidence="5" id="KW-0547">Nucleotide-binding</keyword>
<dbReference type="InterPro" id="IPR015947">
    <property type="entry name" value="PUA-like_sf"/>
</dbReference>
<evidence type="ECO:0000256" key="1">
    <source>
        <dbReference type="ARBA" id="ARBA00022490"/>
    </source>
</evidence>
<keyword evidence="3" id="KW-0641">Proline biosynthesis</keyword>
<dbReference type="SUPFAM" id="SSF53633">
    <property type="entry name" value="Carbamate kinase-like"/>
    <property type="match status" value="1"/>
</dbReference>
<keyword evidence="1" id="KW-0963">Cytoplasm</keyword>
<reference evidence="9 10" key="1">
    <citation type="submission" date="2022-09" db="EMBL/GenBank/DDBJ databases">
        <authorList>
            <person name="Palmer J.M."/>
        </authorList>
    </citation>
    <scope>NUCLEOTIDE SEQUENCE [LARGE SCALE GENOMIC DNA]</scope>
    <source>
        <strain evidence="9 10">DSM 7382</strain>
    </source>
</reference>
<dbReference type="EMBL" id="JASBNA010000063">
    <property type="protein sequence ID" value="KAK7679077.1"/>
    <property type="molecule type" value="Genomic_DNA"/>
</dbReference>
<dbReference type="GO" id="GO:0004349">
    <property type="term" value="F:glutamate 5-kinase activity"/>
    <property type="evidence" value="ECO:0007669"/>
    <property type="project" value="InterPro"/>
</dbReference>
<dbReference type="InterPro" id="IPR002478">
    <property type="entry name" value="PUA"/>
</dbReference>
<evidence type="ECO:0000256" key="3">
    <source>
        <dbReference type="ARBA" id="ARBA00022650"/>
    </source>
</evidence>
<dbReference type="GO" id="GO:0005829">
    <property type="term" value="C:cytosol"/>
    <property type="evidence" value="ECO:0007669"/>
    <property type="project" value="TreeGrafter"/>
</dbReference>
<keyword evidence="7" id="KW-0067">ATP-binding</keyword>
<dbReference type="InterPro" id="IPR019797">
    <property type="entry name" value="Glutamate_5-kinase_CS"/>
</dbReference>
<comment type="caution">
    <text evidence="9">The sequence shown here is derived from an EMBL/GenBank/DDBJ whole genome shotgun (WGS) entry which is preliminary data.</text>
</comment>
<dbReference type="InterPro" id="IPR005715">
    <property type="entry name" value="Glu_5kinase/COase_Synthase"/>
</dbReference>
<evidence type="ECO:0000259" key="8">
    <source>
        <dbReference type="SMART" id="SM00359"/>
    </source>
</evidence>
<evidence type="ECO:0000256" key="7">
    <source>
        <dbReference type="ARBA" id="ARBA00022840"/>
    </source>
</evidence>
<organism evidence="9 10">
    <name type="scientific">Cerrena zonata</name>
    <dbReference type="NCBI Taxonomy" id="2478898"/>
    <lineage>
        <taxon>Eukaryota</taxon>
        <taxon>Fungi</taxon>
        <taxon>Dikarya</taxon>
        <taxon>Basidiomycota</taxon>
        <taxon>Agaricomycotina</taxon>
        <taxon>Agaricomycetes</taxon>
        <taxon>Polyporales</taxon>
        <taxon>Cerrenaceae</taxon>
        <taxon>Cerrena</taxon>
    </lineage>
</organism>
<name>A0AAW0FP62_9APHY</name>
<proteinExistence type="predicted"/>
<feature type="domain" description="PUA" evidence="8">
    <location>
        <begin position="263"/>
        <end position="351"/>
    </location>
</feature>
<protein>
    <recommendedName>
        <fullName evidence="8">PUA domain-containing protein</fullName>
    </recommendedName>
</protein>
<dbReference type="Pfam" id="PF01472">
    <property type="entry name" value="PUA"/>
    <property type="match status" value="1"/>
</dbReference>
<evidence type="ECO:0000256" key="2">
    <source>
        <dbReference type="ARBA" id="ARBA00022605"/>
    </source>
</evidence>
<dbReference type="GO" id="GO:1901607">
    <property type="term" value="P:alpha-amino acid biosynthetic process"/>
    <property type="evidence" value="ECO:0007669"/>
    <property type="project" value="UniProtKB-ARBA"/>
</dbReference>
<gene>
    <name evidence="9" type="ORF">QCA50_017836</name>
</gene>
<dbReference type="InterPro" id="IPR036974">
    <property type="entry name" value="PUA_sf"/>
</dbReference>
<evidence type="ECO:0000256" key="6">
    <source>
        <dbReference type="ARBA" id="ARBA00022777"/>
    </source>
</evidence>
<dbReference type="PIRSF" id="PIRSF000729">
    <property type="entry name" value="GK"/>
    <property type="match status" value="1"/>
</dbReference>
<dbReference type="FunFam" id="2.30.130.10:FF:000008">
    <property type="entry name" value="Glutamate 5-kinase"/>
    <property type="match status" value="1"/>
</dbReference>
<evidence type="ECO:0000256" key="4">
    <source>
        <dbReference type="ARBA" id="ARBA00022679"/>
    </source>
</evidence>
<dbReference type="GO" id="GO:0005524">
    <property type="term" value="F:ATP binding"/>
    <property type="evidence" value="ECO:0007669"/>
    <property type="project" value="UniProtKB-KW"/>
</dbReference>
<dbReference type="SUPFAM" id="SSF88697">
    <property type="entry name" value="PUA domain-like"/>
    <property type="match status" value="1"/>
</dbReference>
<keyword evidence="2" id="KW-0028">Amino-acid biosynthesis</keyword>
<dbReference type="FunFam" id="3.40.1160.10:FF:000006">
    <property type="entry name" value="Glutamate 5-kinase"/>
    <property type="match status" value="1"/>
</dbReference>
<dbReference type="InterPro" id="IPR036393">
    <property type="entry name" value="AceGlu_kinase-like_sf"/>
</dbReference>
<keyword evidence="10" id="KW-1185">Reference proteome</keyword>
<dbReference type="Proteomes" id="UP001385951">
    <property type="component" value="Unassembled WGS sequence"/>
</dbReference>
<dbReference type="NCBIfam" id="TIGR01027">
    <property type="entry name" value="proB"/>
    <property type="match status" value="1"/>
</dbReference>
<dbReference type="PANTHER" id="PTHR43654">
    <property type="entry name" value="GLUTAMATE 5-KINASE"/>
    <property type="match status" value="1"/>
</dbReference>
<sequence>MSNIVETVVRLRRAGHKIIIVSSGAIAFGMKRMGLSTKPSKLSEIQALASVGQSRLMALFDDLFRQLDQPVGQILITRNDIVDFTQYKNATNTINALLDSGTIPIVNENDALSVAEIKFGDNDTLSAITADNPRTNPDAKPILLVDKITDLSIKTDTEDAGAGSKVGTGGMTTKLIAAELANSVGVTTIITLSTMPQHILDIVSNIQELDGTSKSIEEQIEFMKSEIEKNSIPLHTRFLALPRSTQIRSDKKFWLLHGLKTRGCLIIDQGCYRALTRKNRAGLLPAGVVHVEGSFHESECVAIKVVSDKSSPISEAVEVGQCRVNYSSTEILLIKGLKSNEIESTLGFADMFNHLVRGTNLYEPIDQQYQSKGVSISTEANR</sequence>
<dbReference type="InterPro" id="IPR041739">
    <property type="entry name" value="G5K_ProB"/>
</dbReference>
<dbReference type="InterPro" id="IPR001048">
    <property type="entry name" value="Asp/Glu/Uridylate_kinase"/>
</dbReference>
<accession>A0AAW0FP62</accession>
<dbReference type="CDD" id="cd21157">
    <property type="entry name" value="PUA_G5K"/>
    <property type="match status" value="1"/>
</dbReference>
<dbReference type="InterPro" id="IPR011529">
    <property type="entry name" value="Glu_5kinase"/>
</dbReference>
<dbReference type="PANTHER" id="PTHR43654:SF3">
    <property type="entry name" value="GLUTAMATE 5-KINASE"/>
    <property type="match status" value="1"/>
</dbReference>
<evidence type="ECO:0000313" key="9">
    <source>
        <dbReference type="EMBL" id="KAK7679077.1"/>
    </source>
</evidence>
<dbReference type="CDD" id="cd04242">
    <property type="entry name" value="AAK_G5K_ProB"/>
    <property type="match status" value="1"/>
</dbReference>
<dbReference type="AlphaFoldDB" id="A0AAW0FP62"/>
<evidence type="ECO:0000313" key="10">
    <source>
        <dbReference type="Proteomes" id="UP001385951"/>
    </source>
</evidence>
<dbReference type="Gene3D" id="2.30.130.10">
    <property type="entry name" value="PUA domain"/>
    <property type="match status" value="1"/>
</dbReference>